<feature type="compositionally biased region" description="Basic and acidic residues" evidence="2">
    <location>
        <begin position="1520"/>
        <end position="1537"/>
    </location>
</feature>
<feature type="compositionally biased region" description="Low complexity" evidence="2">
    <location>
        <begin position="1667"/>
        <end position="1684"/>
    </location>
</feature>
<feature type="region of interest" description="Disordered" evidence="2">
    <location>
        <begin position="1131"/>
        <end position="1150"/>
    </location>
</feature>
<dbReference type="InterPro" id="IPR051576">
    <property type="entry name" value="PX-Rho_GAP"/>
</dbReference>
<dbReference type="InterPro" id="IPR000198">
    <property type="entry name" value="RhoGAP_dom"/>
</dbReference>
<feature type="region of interest" description="Disordered" evidence="2">
    <location>
        <begin position="484"/>
        <end position="503"/>
    </location>
</feature>
<feature type="compositionally biased region" description="Polar residues" evidence="2">
    <location>
        <begin position="854"/>
        <end position="877"/>
    </location>
</feature>
<feature type="region of interest" description="Disordered" evidence="2">
    <location>
        <begin position="1267"/>
        <end position="1293"/>
    </location>
</feature>
<evidence type="ECO:0000259" key="3">
    <source>
        <dbReference type="PROSITE" id="PS50238"/>
    </source>
</evidence>
<dbReference type="Gene3D" id="1.10.555.10">
    <property type="entry name" value="Rho GTPase activation protein"/>
    <property type="match status" value="1"/>
</dbReference>
<feature type="region of interest" description="Disordered" evidence="2">
    <location>
        <begin position="375"/>
        <end position="458"/>
    </location>
</feature>
<feature type="region of interest" description="Disordered" evidence="2">
    <location>
        <begin position="1451"/>
        <end position="1550"/>
    </location>
</feature>
<proteinExistence type="predicted"/>
<feature type="compositionally biased region" description="Polar residues" evidence="2">
    <location>
        <begin position="575"/>
        <end position="584"/>
    </location>
</feature>
<feature type="compositionally biased region" description="Pro residues" evidence="2">
    <location>
        <begin position="590"/>
        <end position="600"/>
    </location>
</feature>
<dbReference type="SMART" id="SM00324">
    <property type="entry name" value="RhoGAP"/>
    <property type="match status" value="1"/>
</dbReference>
<feature type="compositionally biased region" description="Low complexity" evidence="2">
    <location>
        <begin position="841"/>
        <end position="853"/>
    </location>
</feature>
<feature type="compositionally biased region" description="Low complexity" evidence="2">
    <location>
        <begin position="878"/>
        <end position="897"/>
    </location>
</feature>
<keyword evidence="5" id="KW-1185">Reference proteome</keyword>
<feature type="region of interest" description="Disordered" evidence="2">
    <location>
        <begin position="552"/>
        <end position="600"/>
    </location>
</feature>
<evidence type="ECO:0000313" key="4">
    <source>
        <dbReference type="EMBL" id="KAL2094418.1"/>
    </source>
</evidence>
<feature type="compositionally biased region" description="Basic and acidic residues" evidence="2">
    <location>
        <begin position="1477"/>
        <end position="1495"/>
    </location>
</feature>
<dbReference type="EMBL" id="JBHFQA010000008">
    <property type="protein sequence ID" value="KAL2094418.1"/>
    <property type="molecule type" value="Genomic_DNA"/>
</dbReference>
<name>A0ABD1K5K6_9TELE</name>
<protein>
    <recommendedName>
        <fullName evidence="3">Rho-GAP domain-containing protein</fullName>
    </recommendedName>
</protein>
<evidence type="ECO:0000256" key="2">
    <source>
        <dbReference type="SAM" id="MobiDB-lite"/>
    </source>
</evidence>
<dbReference type="SUPFAM" id="SSF48350">
    <property type="entry name" value="GTPase activation domain, GAP"/>
    <property type="match status" value="1"/>
</dbReference>
<feature type="compositionally biased region" description="Low complexity" evidence="2">
    <location>
        <begin position="1131"/>
        <end position="1141"/>
    </location>
</feature>
<dbReference type="GO" id="GO:0005096">
    <property type="term" value="F:GTPase activator activity"/>
    <property type="evidence" value="ECO:0007669"/>
    <property type="project" value="UniProtKB-KW"/>
</dbReference>
<sequence>MPPKEDTTWWRGKHGFQVGFFPSECVELINDKIPQSVSNCVPKPVSKKHGKLITFLRSFMKSRPSKQKLKQRGILKERVFACDLGEHLLNSGQDVPQVLRSCAEFIEKHGIVDGIYRLSGIASNIQKLRHEFDSELIPELTKEVYLQDIHCVGSLCKLYFRELPNPLLTYQLYDKFSEAVSVATDDERLLKIHDVIQQLPPPHYRTLEFLMKHLSRLAAFSTITNMHAKNLAIVWAPNLLRSRQIESACFGGPAAFMEVRIQSVVVEFILSHADVLFSPKLTGHSSLARPKSLAVGGSCARLLSLEEAQARTQGLSQAVTPPNPHSRYIEVGEGPAALLGKFHTVIDFPTERKRQPMKTRKSPVGSWRSFFSLGKSSSHTHTHTSSSSSSSTLHKRKLRRNPSEPNELKSMALTGGRGDTTTLRSAKSEESLTSLHNVEGESKLYRPRRPRSSSDAVSPSFGADLLAAAQHCASYDTLCESGPAHTHTHQHTHARLHDDTDSGEDRPIFCVPALISAPPLPPVATDTELELTPPEAGMATLDFDPMSFGLGTPLSAHRGATHTHEHSEDLHSPDKTNSSSSCVLESSIAPAPPPSVATPPLSPSLPVSCRLMSLPFPVECPPFPVSDRVEAPPLPVSRVESVHNEALLLDLQGASPLHSLTSPTFTMDTDINQSPVASPSPGGPTPAPRRVAFLLDELDSPPRCCDSPSPLSPLRADELLSCLDWSSGPSLLSIAMTTSPSAPCFLTTAAPGPASPSKPAPSATPTTHAQQTDTSTVGTVPDISRGDCEAQPIKTPPPQTSATSANENAALISKAAKATPTIIHAPPPPSETTHAITTPTHTTATPSNTMATPINTTVTPTKSMVTPTNTMATPTKSMVTPTNTMATPTNTTLTPTNAMATPSDTTSFQATTTQHHAPPIYATPSKLKTTPISPVSASPPISPERQPAEVDLVPPPTSALNPAHAPAPAPAPAPTSIVAPTSVCVSAAPTPTSIVAPTLAPAPASIVAPTLTPALTSVVAPTSLAAPGVTALPSSTAPPCSTASSPSRECECVSAPGPQPQSPPAVQTLPTVSSKAWEHPVAPPKASEHPVAVLQPQPQTPQPQPSGRLPAPSQEKPWEAIKPVQPCMESAPYQRPAHQQAPAPPPPPVRSIESKLAAAALSRAESAAYFLEEEGPVLSHTLPRKSAYVYHTQGERERLLLDAAAEAFYGAPARSVPLGYQYRAGPDPLALGYASEVSRYATIGPRSYHQHSLKAHRPMRAEYLPLAGPSPAPHHHHRSHAYSSHTGPAHPSIRRVHSLHGPSVSGRAQTPLFSEPEVFYYPHQRTTPHHRCHNYPAPSPSPATPTAETADYHVTRLQPFFENGRVQYRYSPYADPAMPDGPPACYDPYGSLRLRHAHSFAGGRDRDREGGGKSGTYHYLLHQRQAGQPPPRVHHAPGGGTGLVKEHGFVSRDVPPGHPPHPHAAAAGGSCVSWEPPHNEEERGRVHSLRRESRARQRLRGPPLSQYDNMAAYAPPPEPPHSHEPLRSKSDPGKEARYNVTPETAMPRSHTAEPQAFLYMEPEHTHTHAHKHTHGTHTHPTRSYPSPHPPEASQQPPSELQEPRRRGGRSPEQERPPSKTAERSHSPHPNPRRHPQSHYDNLDDYRSLPRPPAQDPLSTRGGPAIFPGHAPLPATPLGAPGGQAYSTALGQGSFLNTQPPQAHRTQGAQLKAE</sequence>
<dbReference type="CDD" id="cd04384">
    <property type="entry name" value="RhoGAP_CdGAP"/>
    <property type="match status" value="1"/>
</dbReference>
<feature type="compositionally biased region" description="Basic residues" evidence="2">
    <location>
        <begin position="1567"/>
        <end position="1580"/>
    </location>
</feature>
<accession>A0ABD1K5K6</accession>
<dbReference type="InterPro" id="IPR036028">
    <property type="entry name" value="SH3-like_dom_sf"/>
</dbReference>
<evidence type="ECO:0000256" key="1">
    <source>
        <dbReference type="ARBA" id="ARBA00022468"/>
    </source>
</evidence>
<dbReference type="Proteomes" id="UP001591681">
    <property type="component" value="Unassembled WGS sequence"/>
</dbReference>
<feature type="compositionally biased region" description="Low complexity" evidence="2">
    <location>
        <begin position="760"/>
        <end position="772"/>
    </location>
</feature>
<feature type="compositionally biased region" description="Basic and acidic residues" evidence="2">
    <location>
        <begin position="1601"/>
        <end position="1625"/>
    </location>
</feature>
<keyword evidence="1" id="KW-0343">GTPase activation</keyword>
<organism evidence="4 5">
    <name type="scientific">Coilia grayii</name>
    <name type="common">Gray's grenadier anchovy</name>
    <dbReference type="NCBI Taxonomy" id="363190"/>
    <lineage>
        <taxon>Eukaryota</taxon>
        <taxon>Metazoa</taxon>
        <taxon>Chordata</taxon>
        <taxon>Craniata</taxon>
        <taxon>Vertebrata</taxon>
        <taxon>Euteleostomi</taxon>
        <taxon>Actinopterygii</taxon>
        <taxon>Neopterygii</taxon>
        <taxon>Teleostei</taxon>
        <taxon>Clupei</taxon>
        <taxon>Clupeiformes</taxon>
        <taxon>Clupeoidei</taxon>
        <taxon>Engraulidae</taxon>
        <taxon>Coilinae</taxon>
        <taxon>Coilia</taxon>
    </lineage>
</organism>
<feature type="domain" description="Rho-GAP" evidence="3">
    <location>
        <begin position="82"/>
        <end position="277"/>
    </location>
</feature>
<feature type="compositionally biased region" description="Polar residues" evidence="2">
    <location>
        <begin position="1685"/>
        <end position="1713"/>
    </location>
</feature>
<dbReference type="FunFam" id="1.10.555.10:FF:000002">
    <property type="entry name" value="rho GTPase-activating protein 32 isoform X1"/>
    <property type="match status" value="1"/>
</dbReference>
<feature type="region of interest" description="Disordered" evidence="2">
    <location>
        <begin position="841"/>
        <end position="897"/>
    </location>
</feature>
<evidence type="ECO:0000313" key="5">
    <source>
        <dbReference type="Proteomes" id="UP001591681"/>
    </source>
</evidence>
<feature type="region of interest" description="Disordered" evidence="2">
    <location>
        <begin position="1029"/>
        <end position="1114"/>
    </location>
</feature>
<dbReference type="PROSITE" id="PS50238">
    <property type="entry name" value="RHOGAP"/>
    <property type="match status" value="1"/>
</dbReference>
<dbReference type="InterPro" id="IPR008936">
    <property type="entry name" value="Rho_GTPase_activation_prot"/>
</dbReference>
<feature type="compositionally biased region" description="Basic and acidic residues" evidence="2">
    <location>
        <begin position="562"/>
        <end position="574"/>
    </location>
</feature>
<dbReference type="Pfam" id="PF00620">
    <property type="entry name" value="RhoGAP"/>
    <property type="match status" value="1"/>
</dbReference>
<feature type="region of interest" description="Disordered" evidence="2">
    <location>
        <begin position="747"/>
        <end position="804"/>
    </location>
</feature>
<feature type="compositionally biased region" description="Low complexity" evidence="2">
    <location>
        <begin position="376"/>
        <end position="392"/>
    </location>
</feature>
<feature type="region of interest" description="Disordered" evidence="2">
    <location>
        <begin position="1565"/>
        <end position="1713"/>
    </location>
</feature>
<feature type="region of interest" description="Disordered" evidence="2">
    <location>
        <begin position="912"/>
        <end position="973"/>
    </location>
</feature>
<feature type="compositionally biased region" description="Low complexity" evidence="2">
    <location>
        <begin position="1030"/>
        <end position="1047"/>
    </location>
</feature>
<reference evidence="4 5" key="1">
    <citation type="submission" date="2024-09" db="EMBL/GenBank/DDBJ databases">
        <title>A chromosome-level genome assembly of Gray's grenadier anchovy, Coilia grayii.</title>
        <authorList>
            <person name="Fu Z."/>
        </authorList>
    </citation>
    <scope>NUCLEOTIDE SEQUENCE [LARGE SCALE GENOMIC DNA]</scope>
    <source>
        <strain evidence="4">G4</strain>
        <tissue evidence="4">Muscle</tissue>
    </source>
</reference>
<dbReference type="SUPFAM" id="SSF50044">
    <property type="entry name" value="SH3-domain"/>
    <property type="match status" value="1"/>
</dbReference>
<dbReference type="PANTHER" id="PTHR15729">
    <property type="entry name" value="CDC42 GTPASE-ACTIVATING PROTEIN"/>
    <property type="match status" value="1"/>
</dbReference>
<comment type="caution">
    <text evidence="4">The sequence shown here is derived from an EMBL/GenBank/DDBJ whole genome shotgun (WGS) entry which is preliminary data.</text>
</comment>
<gene>
    <name evidence="4" type="ORF">ACEWY4_009137</name>
</gene>
<dbReference type="PANTHER" id="PTHR15729:SF13">
    <property type="entry name" value="RHO GTPASE-ACTIVATING PROTEIN 32"/>
    <property type="match status" value="1"/>
</dbReference>